<dbReference type="InterPro" id="IPR045592">
    <property type="entry name" value="DUF6461"/>
</dbReference>
<evidence type="ECO:0000313" key="2">
    <source>
        <dbReference type="Proteomes" id="UP001241758"/>
    </source>
</evidence>
<protein>
    <submittedName>
        <fullName evidence="1">DUF6461 domain-containing protein</fullName>
    </submittedName>
</protein>
<dbReference type="Proteomes" id="UP001241758">
    <property type="component" value="Unassembled WGS sequence"/>
</dbReference>
<keyword evidence="2" id="KW-1185">Reference proteome</keyword>
<name>A0ABT6WQQ5_9ACTN</name>
<gene>
    <name evidence="1" type="ORF">QLQ12_25960</name>
</gene>
<sequence length="355" mass="38511">MDDLMKAKHLLDDLGEIVCLTFIKGVDEAEALRRLGGYPDTISEQAPDLLMERLQDSGDDIQIGFSVGLGPWSLVIEPEGFCGADHVLLKAASTGVEAISVLRHDYAHAAFAYAVDGDLVTGFEPGYPDLSSMHGTDSHRLWPMMRQIGFHPPTEEDGEEVWSTSVARALVLAQQITGVTLPSEPLSRPRLHAELEPWFAVPNHPEDMLTAGRFTLNPHAAPLVAAVEAADSRAQRKLALAEVRRQAIALGVIDTPGLNDVLRAASDGEFLPIRSDSPLGQHVRIWLATSRNARNIDPEQQRHANALGWFTGALRGVLNPDSRFAALAAVKPLTSGIPGLSDHHLQRQAIEALRG</sequence>
<comment type="caution">
    <text evidence="1">The sequence shown here is derived from an EMBL/GenBank/DDBJ whole genome shotgun (WGS) entry which is preliminary data.</text>
</comment>
<dbReference type="Pfam" id="PF20062">
    <property type="entry name" value="DUF6461"/>
    <property type="match status" value="1"/>
</dbReference>
<dbReference type="EMBL" id="JASCTH010000018">
    <property type="protein sequence ID" value="MDI6102069.1"/>
    <property type="molecule type" value="Genomic_DNA"/>
</dbReference>
<evidence type="ECO:0000313" key="1">
    <source>
        <dbReference type="EMBL" id="MDI6102069.1"/>
    </source>
</evidence>
<organism evidence="1 2">
    <name type="scientific">Actinoplanes sandaracinus</name>
    <dbReference type="NCBI Taxonomy" id="3045177"/>
    <lineage>
        <taxon>Bacteria</taxon>
        <taxon>Bacillati</taxon>
        <taxon>Actinomycetota</taxon>
        <taxon>Actinomycetes</taxon>
        <taxon>Micromonosporales</taxon>
        <taxon>Micromonosporaceae</taxon>
        <taxon>Actinoplanes</taxon>
    </lineage>
</organism>
<dbReference type="RefSeq" id="WP_282763079.1">
    <property type="nucleotide sequence ID" value="NZ_JASCTH010000018.1"/>
</dbReference>
<proteinExistence type="predicted"/>
<reference evidence="1 2" key="1">
    <citation type="submission" date="2023-05" db="EMBL/GenBank/DDBJ databases">
        <title>Actinoplanes sp. NEAU-A12 genome sequencing.</title>
        <authorList>
            <person name="Wang Z.-S."/>
        </authorList>
    </citation>
    <scope>NUCLEOTIDE SEQUENCE [LARGE SCALE GENOMIC DNA]</scope>
    <source>
        <strain evidence="1 2">NEAU-A12</strain>
    </source>
</reference>
<accession>A0ABT6WQQ5</accession>